<evidence type="ECO:0000256" key="3">
    <source>
        <dbReference type="ARBA" id="ARBA00022679"/>
    </source>
</evidence>
<evidence type="ECO:0000256" key="6">
    <source>
        <dbReference type="NCBIfam" id="TIGR01744"/>
    </source>
</evidence>
<evidence type="ECO:0000256" key="2">
    <source>
        <dbReference type="ARBA" id="ARBA00022676"/>
    </source>
</evidence>
<feature type="binding site" evidence="5">
    <location>
        <begin position="135"/>
        <end position="139"/>
    </location>
    <ligand>
        <name>5-phospho-alpha-D-ribose 1-diphosphate</name>
        <dbReference type="ChEBI" id="CHEBI:58017"/>
    </ligand>
</feature>
<reference evidence="8 9" key="1">
    <citation type="submission" date="2012-06" db="EMBL/GenBank/DDBJ databases">
        <title>Draft Genome Sequence of Lactobacillus pasteurii CRBIP 24.76T.</title>
        <authorList>
            <person name="Cousin S."/>
            <person name="Bouchier C."/>
            <person name="Loux V."/>
            <person name="Ma L."/>
            <person name="Creno S."/>
            <person name="Bizet C."/>
            <person name="Clermont D."/>
        </authorList>
    </citation>
    <scope>NUCLEOTIDE SEQUENCE [LARGE SCALE GENOMIC DNA]</scope>
    <source>
        <strain evidence="9">CRBIP 24.76T</strain>
    </source>
</reference>
<dbReference type="EMBL" id="CAKD01000020">
    <property type="protein sequence ID" value="CCI85124.1"/>
    <property type="molecule type" value="Genomic_DNA"/>
</dbReference>
<dbReference type="GO" id="GO:0032265">
    <property type="term" value="P:XMP salvage"/>
    <property type="evidence" value="ECO:0007669"/>
    <property type="project" value="UniProtKB-UniRule"/>
</dbReference>
<dbReference type="GO" id="GO:0005737">
    <property type="term" value="C:cytoplasm"/>
    <property type="evidence" value="ECO:0007669"/>
    <property type="project" value="UniProtKB-SubCell"/>
</dbReference>
<dbReference type="InterPro" id="IPR000836">
    <property type="entry name" value="PRTase_dom"/>
</dbReference>
<sequence>MFQQEEKVKLLEERIRRDGEVLDGDVLKINSFLNHQVDPELMMEIGKEFARLFADSGVTKVLTCEASGIAPGVMVAYQLKVPMVFARKKKPSTLNDAVYWADVFSYTKKVNNKICVEEKFLDKNDKILIIDDFIAHGEAVKGMVNIAKQAGCEIVGVGGVVAKIFQGGSDWIKDAGLRFEALAEIDSFKDGQVHFVGEE</sequence>
<evidence type="ECO:0000256" key="4">
    <source>
        <dbReference type="ARBA" id="ARBA00022726"/>
    </source>
</evidence>
<dbReference type="GO" id="GO:0006166">
    <property type="term" value="P:purine ribonucleoside salvage"/>
    <property type="evidence" value="ECO:0007669"/>
    <property type="project" value="UniProtKB-KW"/>
</dbReference>
<feature type="binding site" evidence="5">
    <location>
        <position position="163"/>
    </location>
    <ligand>
        <name>xanthine</name>
        <dbReference type="ChEBI" id="CHEBI:17712"/>
    </ligand>
</feature>
<organism evidence="8 9">
    <name type="scientific">Lactobacillus pasteurii DSM 23907 = CRBIP 24.76</name>
    <dbReference type="NCBI Taxonomy" id="1423790"/>
    <lineage>
        <taxon>Bacteria</taxon>
        <taxon>Bacillati</taxon>
        <taxon>Bacillota</taxon>
        <taxon>Bacilli</taxon>
        <taxon>Lactobacillales</taxon>
        <taxon>Lactobacillaceae</taxon>
        <taxon>Lactobacillus</taxon>
    </lineage>
</organism>
<dbReference type="Gene3D" id="3.40.50.2020">
    <property type="match status" value="1"/>
</dbReference>
<dbReference type="Proteomes" id="UP000009311">
    <property type="component" value="Unassembled WGS sequence"/>
</dbReference>
<feature type="domain" description="Phosphoribosyltransferase" evidence="7">
    <location>
        <begin position="43"/>
        <end position="163"/>
    </location>
</feature>
<keyword evidence="3 5" id="KW-0808">Transferase</keyword>
<evidence type="ECO:0000313" key="9">
    <source>
        <dbReference type="Proteomes" id="UP000009311"/>
    </source>
</evidence>
<comment type="similarity">
    <text evidence="5">Belongs to the purine/pyrimidine phosphoribosyltransferase family. Xpt subfamily.</text>
</comment>
<comment type="function">
    <text evidence="5">Converts the preformed base xanthine, a product of nucleic acid breakdown, to xanthosine 5'-monophosphate (XMP), so it can be reused for RNA or DNA synthesis.</text>
</comment>
<dbReference type="HAMAP" id="MF_01184">
    <property type="entry name" value="XPRTase"/>
    <property type="match status" value="1"/>
</dbReference>
<proteinExistence type="inferred from homology"/>
<evidence type="ECO:0000256" key="5">
    <source>
        <dbReference type="HAMAP-Rule" id="MF_01184"/>
    </source>
</evidence>
<comment type="catalytic activity">
    <reaction evidence="5">
        <text>XMP + diphosphate = xanthine + 5-phospho-alpha-D-ribose 1-diphosphate</text>
        <dbReference type="Rhea" id="RHEA:10800"/>
        <dbReference type="ChEBI" id="CHEBI:17712"/>
        <dbReference type="ChEBI" id="CHEBI:33019"/>
        <dbReference type="ChEBI" id="CHEBI:57464"/>
        <dbReference type="ChEBI" id="CHEBI:58017"/>
        <dbReference type="EC" id="2.4.2.22"/>
    </reaction>
</comment>
<feature type="binding site" evidence="5">
    <location>
        <position position="27"/>
    </location>
    <ligand>
        <name>xanthine</name>
        <dbReference type="ChEBI" id="CHEBI:17712"/>
    </ligand>
</feature>
<dbReference type="Pfam" id="PF00156">
    <property type="entry name" value="Pribosyltran"/>
    <property type="match status" value="1"/>
</dbReference>
<gene>
    <name evidence="5" type="primary">xpt</name>
    <name evidence="8" type="ORF">BN53_03340</name>
</gene>
<comment type="subcellular location">
    <subcellularLocation>
        <location evidence="5">Cytoplasm</location>
    </subcellularLocation>
</comment>
<dbReference type="PANTHER" id="PTHR43864">
    <property type="entry name" value="HYPOXANTHINE/GUANINE PHOSPHORIBOSYLTRANSFERASE"/>
    <property type="match status" value="1"/>
</dbReference>
<dbReference type="InterPro" id="IPR050118">
    <property type="entry name" value="Pur/Pyrimidine_PRTase"/>
</dbReference>
<keyword evidence="2 5" id="KW-0328">Glycosyltransferase</keyword>
<keyword evidence="1 5" id="KW-0963">Cytoplasm</keyword>
<comment type="caution">
    <text evidence="8">The sequence shown here is derived from an EMBL/GenBank/DDBJ whole genome shotgun (WGS) entry which is preliminary data.</text>
</comment>
<dbReference type="PANTHER" id="PTHR43864:SF1">
    <property type="entry name" value="XANTHINE PHOSPHORIBOSYLTRANSFERASE"/>
    <property type="match status" value="1"/>
</dbReference>
<dbReference type="InterPro" id="IPR010079">
    <property type="entry name" value="Xanthine_PRibTrfase"/>
</dbReference>
<dbReference type="GO" id="GO:0000310">
    <property type="term" value="F:xanthine phosphoribosyltransferase activity"/>
    <property type="evidence" value="ECO:0007669"/>
    <property type="project" value="UniProtKB-UniRule"/>
</dbReference>
<dbReference type="SUPFAM" id="SSF53271">
    <property type="entry name" value="PRTase-like"/>
    <property type="match status" value="1"/>
</dbReference>
<dbReference type="NCBIfam" id="TIGR01744">
    <property type="entry name" value="XPRTase"/>
    <property type="match status" value="1"/>
</dbReference>
<evidence type="ECO:0000313" key="8">
    <source>
        <dbReference type="EMBL" id="CCI85124.1"/>
    </source>
</evidence>
<dbReference type="CDD" id="cd06223">
    <property type="entry name" value="PRTases_typeI"/>
    <property type="match status" value="1"/>
</dbReference>
<evidence type="ECO:0000256" key="1">
    <source>
        <dbReference type="ARBA" id="ARBA00022490"/>
    </source>
</evidence>
<dbReference type="AlphaFoldDB" id="I7KL61"/>
<dbReference type="STRING" id="1423790.BN53_03340"/>
<keyword evidence="9" id="KW-1185">Reference proteome</keyword>
<accession>I7KL61</accession>
<dbReference type="GO" id="GO:0046110">
    <property type="term" value="P:xanthine metabolic process"/>
    <property type="evidence" value="ECO:0007669"/>
    <property type="project" value="UniProtKB-UniRule"/>
</dbReference>
<dbReference type="NCBIfam" id="NF006671">
    <property type="entry name" value="PRK09219.1"/>
    <property type="match status" value="1"/>
</dbReference>
<comment type="pathway">
    <text evidence="5">Purine metabolism; XMP biosynthesis via salvage pathway; XMP from xanthine: step 1/1.</text>
</comment>
<keyword evidence="4 5" id="KW-0660">Purine salvage</keyword>
<dbReference type="UniPathway" id="UPA00602">
    <property type="reaction ID" value="UER00658"/>
</dbReference>
<dbReference type="InterPro" id="IPR029057">
    <property type="entry name" value="PRTase-like"/>
</dbReference>
<feature type="binding site" evidence="5">
    <location>
        <position position="34"/>
    </location>
    <ligand>
        <name>xanthine</name>
        <dbReference type="ChEBI" id="CHEBI:17712"/>
    </ligand>
</feature>
<comment type="subunit">
    <text evidence="5">Homodimer.</text>
</comment>
<dbReference type="eggNOG" id="COG0503">
    <property type="taxonomic scope" value="Bacteria"/>
</dbReference>
<dbReference type="EC" id="2.4.2.22" evidence="5 6"/>
<evidence type="ECO:0000259" key="7">
    <source>
        <dbReference type="Pfam" id="PF00156"/>
    </source>
</evidence>
<protein>
    <recommendedName>
        <fullName evidence="5 6">Xanthine phosphoribosyltransferase</fullName>
        <shortName evidence="5">XPRTase</shortName>
        <ecNumber evidence="5 6">2.4.2.22</ecNumber>
    </recommendedName>
</protein>
<name>I7KL61_9LACO</name>